<dbReference type="FunCoup" id="A0A6P8S5K9">
    <property type="interactions" value="585"/>
</dbReference>
<dbReference type="PANTHER" id="PTHR22409">
    <property type="entry name" value="CHROMOSOME 19 OPEN READING FRAME 44"/>
    <property type="match status" value="1"/>
</dbReference>
<keyword evidence="3" id="KW-1185">Reference proteome</keyword>
<feature type="compositionally biased region" description="Polar residues" evidence="1">
    <location>
        <begin position="267"/>
        <end position="278"/>
    </location>
</feature>
<feature type="region of interest" description="Disordered" evidence="1">
    <location>
        <begin position="247"/>
        <end position="369"/>
    </location>
</feature>
<proteinExistence type="predicted"/>
<protein>
    <submittedName>
        <fullName evidence="4">Uncharacterized protein C19orf44 homolog</fullName>
    </submittedName>
</protein>
<feature type="compositionally biased region" description="Polar residues" evidence="1">
    <location>
        <begin position="695"/>
        <end position="712"/>
    </location>
</feature>
<accession>A0A6P8S5K9</accession>
<organism evidence="3 4">
    <name type="scientific">Geotrypetes seraphini</name>
    <name type="common">Gaboon caecilian</name>
    <name type="synonym">Caecilia seraphini</name>
    <dbReference type="NCBI Taxonomy" id="260995"/>
    <lineage>
        <taxon>Eukaryota</taxon>
        <taxon>Metazoa</taxon>
        <taxon>Chordata</taxon>
        <taxon>Craniata</taxon>
        <taxon>Vertebrata</taxon>
        <taxon>Euteleostomi</taxon>
        <taxon>Amphibia</taxon>
        <taxon>Gymnophiona</taxon>
        <taxon>Geotrypetes</taxon>
    </lineage>
</organism>
<reference evidence="4" key="1">
    <citation type="submission" date="2025-08" db="UniProtKB">
        <authorList>
            <consortium name="RefSeq"/>
        </authorList>
    </citation>
    <scope>IDENTIFICATION</scope>
</reference>
<feature type="region of interest" description="Disordered" evidence="1">
    <location>
        <begin position="83"/>
        <end position="103"/>
    </location>
</feature>
<evidence type="ECO:0000313" key="3">
    <source>
        <dbReference type="Proteomes" id="UP000515159"/>
    </source>
</evidence>
<feature type="compositionally biased region" description="Low complexity" evidence="1">
    <location>
        <begin position="295"/>
        <end position="305"/>
    </location>
</feature>
<dbReference type="KEGG" id="gsh:117365730"/>
<feature type="compositionally biased region" description="Basic and acidic residues" evidence="1">
    <location>
        <begin position="413"/>
        <end position="432"/>
    </location>
</feature>
<dbReference type="PANTHER" id="PTHR22409:SF2">
    <property type="entry name" value="CHROMOSOME 19 OPEN READING FRAME 44"/>
    <property type="match status" value="1"/>
</dbReference>
<sequence length="712" mass="78930">MHRSGIKSAALARAQAQLSGQRVPSNPKDSTEELQEYMNTLNKKTSALKNKISIPGLSDLSDLSVDDTETEKIKGNENLKQEVKETENVGPASLGHSRFLKKKQTLAEKPVPVADNVILREEKRPVTQSSSSKMRSSVALKKLAEIESKIMNRKLGPQLSDTDSDLRTSDERPFSARSSNEPNTQASRFIKKTDSSEKLASGTNQEKGEKKSIQTKEKATAERMQAQVTLESEDEEIRKLIRSSMEFSDEDQMWRKLPSPVKPEIQSFINNQTKNVPQTPSPPSRGSPHRTVHKSSSLLSLGPLPKVTSRVGSRTPSPPSKGSPRCSRRVHSFDQFASRSPSPSVRSSLTSVSSPRMKPGGQNWRALSQQSEIKSLDDLFSKASMTEDLDSESSNDFKLNILSLDDLQPITQREAHEATEAEESKEKIEKDTNATLPSEEPKPVSPIVKKFPKQPQTIACLKEKYPSSDGESPSSRDEETEISEHLNGDSIVSITKEQPSKLDSSTTDGVHSAYSEDFEKSTTLSDPKNKDYTTSHSDDTVGNFAAKSRKYKDSSLASKRAAQPLQPAVRWAEDVRKGTAREAAVQTTDPGFTYHWSNMDGMAIPGPHLGATYTDPVPIVNHVVNLNAVEALTAYSPATLVLNDMLRQQLMLVKQFVDISRHLHLSLLQSLEDETYHYITLEETQEYFKHHRSPRSTTKNVSVEVQGTSLPV</sequence>
<evidence type="ECO:0000259" key="2">
    <source>
        <dbReference type="Pfam" id="PF15391"/>
    </source>
</evidence>
<feature type="compositionally biased region" description="Low complexity" evidence="1">
    <location>
        <begin position="338"/>
        <end position="356"/>
    </location>
</feature>
<feature type="region of interest" description="Disordered" evidence="1">
    <location>
        <begin position="149"/>
        <end position="233"/>
    </location>
</feature>
<feature type="compositionally biased region" description="Low complexity" evidence="1">
    <location>
        <begin position="8"/>
        <end position="22"/>
    </location>
</feature>
<gene>
    <name evidence="4" type="primary">C8H19orf44</name>
</gene>
<feature type="region of interest" description="Disordered" evidence="1">
    <location>
        <begin position="690"/>
        <end position="712"/>
    </location>
</feature>
<dbReference type="InterPro" id="IPR040120">
    <property type="entry name" value="C19orf44-like"/>
</dbReference>
<dbReference type="Proteomes" id="UP000515159">
    <property type="component" value="Chromosome 8"/>
</dbReference>
<feature type="compositionally biased region" description="Basic and acidic residues" evidence="1">
    <location>
        <begin position="527"/>
        <end position="539"/>
    </location>
</feature>
<feature type="compositionally biased region" description="Basic and acidic residues" evidence="1">
    <location>
        <begin position="474"/>
        <end position="487"/>
    </location>
</feature>
<evidence type="ECO:0000256" key="1">
    <source>
        <dbReference type="SAM" id="MobiDB-lite"/>
    </source>
</evidence>
<dbReference type="GeneID" id="117365730"/>
<dbReference type="OrthoDB" id="2151530at2759"/>
<dbReference type="Pfam" id="PF15391">
    <property type="entry name" value="DUF4614"/>
    <property type="match status" value="1"/>
</dbReference>
<feature type="compositionally biased region" description="Polar residues" evidence="1">
    <location>
        <begin position="176"/>
        <end position="187"/>
    </location>
</feature>
<feature type="region of interest" description="Disordered" evidence="1">
    <location>
        <begin position="410"/>
        <end position="541"/>
    </location>
</feature>
<feature type="compositionally biased region" description="Basic and acidic residues" evidence="1">
    <location>
        <begin position="164"/>
        <end position="174"/>
    </location>
</feature>
<evidence type="ECO:0000313" key="4">
    <source>
        <dbReference type="RefSeq" id="XP_033812388.1"/>
    </source>
</evidence>
<dbReference type="InParanoid" id="A0A6P8S5K9"/>
<feature type="domain" description="DUF4614" evidence="2">
    <location>
        <begin position="512"/>
        <end position="693"/>
    </location>
</feature>
<dbReference type="AlphaFoldDB" id="A0A6P8S5K9"/>
<name>A0A6P8S5K9_GEOSA</name>
<dbReference type="CTD" id="105011461"/>
<dbReference type="RefSeq" id="XP_033812388.1">
    <property type="nucleotide sequence ID" value="XM_033956497.1"/>
</dbReference>
<dbReference type="InterPro" id="IPR027884">
    <property type="entry name" value="DUF4614"/>
</dbReference>
<feature type="compositionally biased region" description="Basic and acidic residues" evidence="1">
    <location>
        <begin position="206"/>
        <end position="221"/>
    </location>
</feature>
<feature type="compositionally biased region" description="Polar residues" evidence="1">
    <location>
        <begin position="490"/>
        <end position="509"/>
    </location>
</feature>
<feature type="region of interest" description="Disordered" evidence="1">
    <location>
        <begin position="1"/>
        <end position="32"/>
    </location>
</feature>